<dbReference type="InterPro" id="IPR006143">
    <property type="entry name" value="RND_pump_MFP"/>
</dbReference>
<dbReference type="RefSeq" id="WP_171218916.1">
    <property type="nucleotide sequence ID" value="NZ_JABEPP010000003.1"/>
</dbReference>
<dbReference type="NCBIfam" id="TIGR01730">
    <property type="entry name" value="RND_mfp"/>
    <property type="match status" value="1"/>
</dbReference>
<feature type="domain" description="CusB-like beta-barrel" evidence="4">
    <location>
        <begin position="213"/>
        <end position="285"/>
    </location>
</feature>
<comment type="caution">
    <text evidence="6">The sequence shown here is derived from an EMBL/GenBank/DDBJ whole genome shotgun (WGS) entry which is preliminary data.</text>
</comment>
<evidence type="ECO:0000259" key="3">
    <source>
        <dbReference type="Pfam" id="PF25917"/>
    </source>
</evidence>
<dbReference type="PANTHER" id="PTHR30469">
    <property type="entry name" value="MULTIDRUG RESISTANCE PROTEIN MDTA"/>
    <property type="match status" value="1"/>
</dbReference>
<protein>
    <submittedName>
        <fullName evidence="6">Efflux RND transporter periplasmic adaptor subunit</fullName>
    </submittedName>
</protein>
<evidence type="ECO:0000256" key="2">
    <source>
        <dbReference type="SAM" id="Coils"/>
    </source>
</evidence>
<feature type="coiled-coil region" evidence="2">
    <location>
        <begin position="151"/>
        <end position="178"/>
    </location>
</feature>
<feature type="domain" description="Multidrug resistance protein MdtA-like barrel-sandwich hybrid" evidence="3">
    <location>
        <begin position="80"/>
        <end position="205"/>
    </location>
</feature>
<keyword evidence="7" id="KW-1185">Reference proteome</keyword>
<dbReference type="Gene3D" id="2.40.30.170">
    <property type="match status" value="1"/>
</dbReference>
<organism evidence="6 7">
    <name type="scientific">Enterovirga aerilata</name>
    <dbReference type="NCBI Taxonomy" id="2730920"/>
    <lineage>
        <taxon>Bacteria</taxon>
        <taxon>Pseudomonadati</taxon>
        <taxon>Pseudomonadota</taxon>
        <taxon>Alphaproteobacteria</taxon>
        <taxon>Hyphomicrobiales</taxon>
        <taxon>Methylobacteriaceae</taxon>
        <taxon>Enterovirga</taxon>
    </lineage>
</organism>
<dbReference type="InterPro" id="IPR058637">
    <property type="entry name" value="YknX-like_C"/>
</dbReference>
<dbReference type="Proteomes" id="UP000564885">
    <property type="component" value="Unassembled WGS sequence"/>
</dbReference>
<dbReference type="InterPro" id="IPR058625">
    <property type="entry name" value="MdtA-like_BSH"/>
</dbReference>
<keyword evidence="2" id="KW-0175">Coiled coil</keyword>
<evidence type="ECO:0000256" key="1">
    <source>
        <dbReference type="ARBA" id="ARBA00009477"/>
    </source>
</evidence>
<feature type="domain" description="YknX-like C-terminal permuted SH3-like" evidence="5">
    <location>
        <begin position="293"/>
        <end position="359"/>
    </location>
</feature>
<dbReference type="PANTHER" id="PTHR30469:SF11">
    <property type="entry name" value="BLL4320 PROTEIN"/>
    <property type="match status" value="1"/>
</dbReference>
<dbReference type="GO" id="GO:0015562">
    <property type="term" value="F:efflux transmembrane transporter activity"/>
    <property type="evidence" value="ECO:0007669"/>
    <property type="project" value="TreeGrafter"/>
</dbReference>
<dbReference type="Pfam" id="PF25954">
    <property type="entry name" value="Beta-barrel_RND_2"/>
    <property type="match status" value="1"/>
</dbReference>
<evidence type="ECO:0000313" key="7">
    <source>
        <dbReference type="Proteomes" id="UP000564885"/>
    </source>
</evidence>
<reference evidence="6 7" key="1">
    <citation type="submission" date="2020-04" db="EMBL/GenBank/DDBJ databases">
        <title>Enterovirga sp. isolate from soil.</title>
        <authorList>
            <person name="Chea S."/>
            <person name="Kim D.-U."/>
        </authorList>
    </citation>
    <scope>NUCLEOTIDE SEQUENCE [LARGE SCALE GENOMIC DNA]</scope>
    <source>
        <strain evidence="6 7">DB1703</strain>
    </source>
</reference>
<dbReference type="GO" id="GO:1990281">
    <property type="term" value="C:efflux pump complex"/>
    <property type="evidence" value="ECO:0007669"/>
    <property type="project" value="TreeGrafter"/>
</dbReference>
<name>A0A849I270_9HYPH</name>
<dbReference type="Gene3D" id="2.40.50.100">
    <property type="match status" value="1"/>
</dbReference>
<proteinExistence type="inferred from homology"/>
<evidence type="ECO:0000313" key="6">
    <source>
        <dbReference type="EMBL" id="NNM73472.1"/>
    </source>
</evidence>
<comment type="similarity">
    <text evidence="1">Belongs to the membrane fusion protein (MFP) (TC 8.A.1) family.</text>
</comment>
<gene>
    <name evidence="6" type="ORF">HJG44_13875</name>
</gene>
<accession>A0A849I270</accession>
<dbReference type="Gene3D" id="2.40.420.20">
    <property type="match status" value="1"/>
</dbReference>
<sequence>MKRSVLLIAAMLVIAAAAGFAWLGGAERLGIVKPGPRASAAAPSQAAAGPVPVPVEITSVRVEPVSDEVEALGTLMADESVAIAPEIAGRLMKLGFREGDRVKAGQMLVELDTAILTQELKQAQVDRGLARDTFERANSLVQRGAGTRVALEQAEAQLAAAEVRVALAQARLEKATIAAPIDGIVGLRSVSVGTYLTPGQTVVTLTKLDPIKVDFRVPELLLQDVAVGQKIRVRVDAFPDRVFEGAVYAIDPVVDVNGRAIRLRARIPNPDLLLKPGLFARVSIVTDIRESAVVVPESAVVPDGSAKAVYVVEGDKARLVRVRLGKRLPGRAEIAEGLKPGQRIVTTGQMRLRDGSPIEAVQPQAKAGETVTQ</sequence>
<evidence type="ECO:0000259" key="5">
    <source>
        <dbReference type="Pfam" id="PF25989"/>
    </source>
</evidence>
<dbReference type="InterPro" id="IPR058792">
    <property type="entry name" value="Beta-barrel_RND_2"/>
</dbReference>
<dbReference type="FunFam" id="2.40.30.170:FF:000010">
    <property type="entry name" value="Efflux RND transporter periplasmic adaptor subunit"/>
    <property type="match status" value="1"/>
</dbReference>
<dbReference type="Pfam" id="PF25917">
    <property type="entry name" value="BSH_RND"/>
    <property type="match status" value="1"/>
</dbReference>
<evidence type="ECO:0000259" key="4">
    <source>
        <dbReference type="Pfam" id="PF25954"/>
    </source>
</evidence>
<dbReference type="EMBL" id="JABEPP010000003">
    <property type="protein sequence ID" value="NNM73472.1"/>
    <property type="molecule type" value="Genomic_DNA"/>
</dbReference>
<dbReference type="AlphaFoldDB" id="A0A849I270"/>
<dbReference type="Gene3D" id="1.10.287.470">
    <property type="entry name" value="Helix hairpin bin"/>
    <property type="match status" value="1"/>
</dbReference>
<dbReference type="SUPFAM" id="SSF111369">
    <property type="entry name" value="HlyD-like secretion proteins"/>
    <property type="match status" value="1"/>
</dbReference>
<dbReference type="Pfam" id="PF25989">
    <property type="entry name" value="YknX_C"/>
    <property type="match status" value="1"/>
</dbReference>